<name>A0A0G4HTM4_9ALVE</name>
<reference evidence="1" key="1">
    <citation type="submission" date="2014-11" db="EMBL/GenBank/DDBJ databases">
        <authorList>
            <person name="Otto D Thomas"/>
            <person name="Naeem Raeece"/>
        </authorList>
    </citation>
    <scope>NUCLEOTIDE SEQUENCE</scope>
</reference>
<sequence>MLSGRQKRLLLAGVQRPSAERLKVLYSPAKEVHGVNFLEGPQNPIPMRPVQTCPLFHGSSFTVGTRHFTVVFASAVDAQDAPATSESPPRSGTESLDRKLSQLYWHQKPEGARREGNKKGPNKILESPYSFVADLNGDADGEGGNVLPVTSLGKIGPKAAFVEGLWYLRGENDIAILQRHKNRSWDAQAVDGIVGFNYGCAEIISREAEVRSSAQLPGPIPTSTLPTCPLRDGSSFAVGTRHFTVVFGGLVGGGFTPVGMALWCRIVDPTGSSGLQEHIDEMKKHHA</sequence>
<organism evidence="1">
    <name type="scientific">Chromera velia CCMP2878</name>
    <dbReference type="NCBI Taxonomy" id="1169474"/>
    <lineage>
        <taxon>Eukaryota</taxon>
        <taxon>Sar</taxon>
        <taxon>Alveolata</taxon>
        <taxon>Colpodellida</taxon>
        <taxon>Chromeraceae</taxon>
        <taxon>Chromera</taxon>
    </lineage>
</organism>
<protein>
    <submittedName>
        <fullName evidence="1">Uncharacterized protein</fullName>
    </submittedName>
</protein>
<dbReference type="VEuPathDB" id="CryptoDB:Cvel_31502"/>
<dbReference type="InterPro" id="IPR036926">
    <property type="entry name" value="Thymidate_synth/dCMP_Mease_sf"/>
</dbReference>
<proteinExistence type="predicted"/>
<accession>A0A0G4HTM4</accession>
<dbReference type="SUPFAM" id="SSF55831">
    <property type="entry name" value="Thymidylate synthase/dCMP hydroxymethylase"/>
    <property type="match status" value="1"/>
</dbReference>
<evidence type="ECO:0000313" key="1">
    <source>
        <dbReference type="EMBL" id="CEM47760.1"/>
    </source>
</evidence>
<dbReference type="AlphaFoldDB" id="A0A0G4HTM4"/>
<gene>
    <name evidence="1" type="ORF">Cvel_31502</name>
</gene>
<dbReference type="EMBL" id="CDMZ01003829">
    <property type="protein sequence ID" value="CEM47760.1"/>
    <property type="molecule type" value="Genomic_DNA"/>
</dbReference>